<name>A0A3G5AFY7_9VIRU</name>
<accession>A0A3G5AFY7</accession>
<dbReference type="EMBL" id="MK072422">
    <property type="protein sequence ID" value="AYV84813.1"/>
    <property type="molecule type" value="Genomic_DNA"/>
</dbReference>
<evidence type="ECO:0000256" key="1">
    <source>
        <dbReference type="SAM" id="MobiDB-lite"/>
    </source>
</evidence>
<sequence length="94" mass="10283">MSADSVNAIDCKAGYAPKEEKIDFDSDSDSDSDPDSDVDPIEPADRDEITDTLSHLIPILTLAHTQSVKLKKHLADPKIQDPELVHDSTIKLIS</sequence>
<feature type="non-terminal residue" evidence="2">
    <location>
        <position position="94"/>
    </location>
</feature>
<evidence type="ECO:0000313" key="2">
    <source>
        <dbReference type="EMBL" id="AYV84813.1"/>
    </source>
</evidence>
<feature type="region of interest" description="Disordered" evidence="1">
    <location>
        <begin position="17"/>
        <end position="47"/>
    </location>
</feature>
<reference evidence="2" key="1">
    <citation type="submission" date="2018-10" db="EMBL/GenBank/DDBJ databases">
        <title>Hidden diversity of soil giant viruses.</title>
        <authorList>
            <person name="Schulz F."/>
            <person name="Alteio L."/>
            <person name="Goudeau D."/>
            <person name="Ryan E.M."/>
            <person name="Malmstrom R.R."/>
            <person name="Blanchard J."/>
            <person name="Woyke T."/>
        </authorList>
    </citation>
    <scope>NUCLEOTIDE SEQUENCE</scope>
    <source>
        <strain evidence="2">HYV1</strain>
    </source>
</reference>
<proteinExistence type="predicted"/>
<feature type="compositionally biased region" description="Acidic residues" evidence="1">
    <location>
        <begin position="25"/>
        <end position="42"/>
    </location>
</feature>
<organism evidence="2">
    <name type="scientific">Hyperionvirus sp</name>
    <dbReference type="NCBI Taxonomy" id="2487770"/>
    <lineage>
        <taxon>Viruses</taxon>
        <taxon>Varidnaviria</taxon>
        <taxon>Bamfordvirae</taxon>
        <taxon>Nucleocytoviricota</taxon>
        <taxon>Megaviricetes</taxon>
        <taxon>Imitervirales</taxon>
        <taxon>Mimiviridae</taxon>
        <taxon>Klosneuvirinae</taxon>
    </lineage>
</organism>
<protein>
    <submittedName>
        <fullName evidence="2">Uncharacterized protein</fullName>
    </submittedName>
</protein>
<gene>
    <name evidence="2" type="ORF">Hyperionvirus40_17</name>
</gene>